<feature type="region of interest" description="Disordered" evidence="1">
    <location>
        <begin position="123"/>
        <end position="212"/>
    </location>
</feature>
<name>A0A7S0VCE0_9CRYP</name>
<feature type="compositionally biased region" description="Basic and acidic residues" evidence="1">
    <location>
        <begin position="357"/>
        <end position="367"/>
    </location>
</feature>
<organism evidence="2">
    <name type="scientific">Hemiselmis tepida</name>
    <dbReference type="NCBI Taxonomy" id="464990"/>
    <lineage>
        <taxon>Eukaryota</taxon>
        <taxon>Cryptophyceae</taxon>
        <taxon>Cryptomonadales</taxon>
        <taxon>Hemiselmidaceae</taxon>
        <taxon>Hemiselmis</taxon>
    </lineage>
</organism>
<evidence type="ECO:0000313" key="2">
    <source>
        <dbReference type="EMBL" id="CAD8783077.1"/>
    </source>
</evidence>
<protein>
    <submittedName>
        <fullName evidence="2">Uncharacterized protein</fullName>
    </submittedName>
</protein>
<feature type="region of interest" description="Disordered" evidence="1">
    <location>
        <begin position="357"/>
        <end position="379"/>
    </location>
</feature>
<gene>
    <name evidence="2" type="ORF">HTEP1355_LOCUS3083</name>
</gene>
<accession>A0A7S0VCE0</accession>
<sequence length="379" mass="41207">MSHEEEAAGLHPPPVFEFAAEGHQAPVSSLRARRAKKFEQREARNIPSLASDINGSFGGASCGECCADAEGDAISRGDVCSNRRSSLGAEVLPTPPTVKSHEHRPTQNPLQRMYERSHATKFAQSDPVLHPVFRAPSAGSSGSSADEQPPPQPPALRRANRPHVPLSVEAAESLERSRRSEDWREPDVCTPIQRTRSLTTTQRPKLAVSPDFDGLPARKVSKRWSEGPESGSLMWFMSRRGEGMSGRREDEDEEVNECNELLREIRLPGSEDERMRFAESPSLGKRDRHGCFFELPPSWALAAAHRVEERSSSPTVPAAAALAGGGGSLGNLLRPGNGMWGPVGAAASHGLYSAEGRRIGESQAERRRPAKKLSHVSSL</sequence>
<feature type="compositionally biased region" description="Basic and acidic residues" evidence="1">
    <location>
        <begin position="173"/>
        <end position="187"/>
    </location>
</feature>
<feature type="region of interest" description="Disordered" evidence="1">
    <location>
        <begin position="88"/>
        <end position="107"/>
    </location>
</feature>
<feature type="compositionally biased region" description="Polar residues" evidence="1">
    <location>
        <begin position="192"/>
        <end position="203"/>
    </location>
</feature>
<proteinExistence type="predicted"/>
<dbReference type="EMBL" id="HBFN01005228">
    <property type="protein sequence ID" value="CAD8783077.1"/>
    <property type="molecule type" value="Transcribed_RNA"/>
</dbReference>
<feature type="compositionally biased region" description="Basic residues" evidence="1">
    <location>
        <begin position="368"/>
        <end position="379"/>
    </location>
</feature>
<dbReference type="AlphaFoldDB" id="A0A7S0VCE0"/>
<reference evidence="2" key="1">
    <citation type="submission" date="2021-01" db="EMBL/GenBank/DDBJ databases">
        <authorList>
            <person name="Corre E."/>
            <person name="Pelletier E."/>
            <person name="Niang G."/>
            <person name="Scheremetjew M."/>
            <person name="Finn R."/>
            <person name="Kale V."/>
            <person name="Holt S."/>
            <person name="Cochrane G."/>
            <person name="Meng A."/>
            <person name="Brown T."/>
            <person name="Cohen L."/>
        </authorList>
    </citation>
    <scope>NUCLEOTIDE SEQUENCE</scope>
    <source>
        <strain evidence="2">CCMP443</strain>
    </source>
</reference>
<evidence type="ECO:0000256" key="1">
    <source>
        <dbReference type="SAM" id="MobiDB-lite"/>
    </source>
</evidence>